<protein>
    <submittedName>
        <fullName evidence="2">Uncharacterized protein</fullName>
    </submittedName>
</protein>
<organism evidence="2">
    <name type="scientific">hot springs metagenome</name>
    <dbReference type="NCBI Taxonomy" id="433727"/>
    <lineage>
        <taxon>unclassified sequences</taxon>
        <taxon>metagenomes</taxon>
        <taxon>ecological metagenomes</taxon>
    </lineage>
</organism>
<evidence type="ECO:0000313" key="3">
    <source>
        <dbReference type="EMBL" id="GER94881.1"/>
    </source>
</evidence>
<feature type="region of interest" description="Disordered" evidence="1">
    <location>
        <begin position="52"/>
        <end position="83"/>
    </location>
</feature>
<reference evidence="2" key="1">
    <citation type="submission" date="2019-10" db="EMBL/GenBank/DDBJ databases">
        <title>Metagenomic sequencing of thiosulfate-disproportionating enrichment culture.</title>
        <authorList>
            <person name="Umezawa K."/>
            <person name="Kojima H."/>
            <person name="Fukui M."/>
        </authorList>
    </citation>
    <scope>NUCLEOTIDE SEQUENCE</scope>
    <source>
        <strain evidence="2">45J</strain>
    </source>
</reference>
<evidence type="ECO:0000256" key="1">
    <source>
        <dbReference type="SAM" id="MobiDB-lite"/>
    </source>
</evidence>
<gene>
    <name evidence="2" type="ORF">A45J_0003</name>
    <name evidence="3" type="ORF">A45J_2647</name>
    <name evidence="4" type="ORF">A45J_2692</name>
</gene>
<name>A0A5J4KRE4_9ZZZZ</name>
<dbReference type="EMBL" id="BLAB01000001">
    <property type="protein sequence ID" value="GER92288.1"/>
    <property type="molecule type" value="Genomic_DNA"/>
</dbReference>
<dbReference type="EMBL" id="BLAB01000001">
    <property type="protein sequence ID" value="GER94881.1"/>
    <property type="molecule type" value="Genomic_DNA"/>
</dbReference>
<proteinExistence type="predicted"/>
<accession>A0A5J4KRE4</accession>
<sequence length="83" mass="9235">MKITIPEVDEYGDVLEVLEDLPKAVRIKIVAQAIREYKESVKGGAIINLLRKQKSKPAESKKPGKEKASTDRDPLKKVMGGFL</sequence>
<dbReference type="EMBL" id="BLAB01000002">
    <property type="protein sequence ID" value="GER94926.1"/>
    <property type="molecule type" value="Genomic_DNA"/>
</dbReference>
<comment type="caution">
    <text evidence="2">The sequence shown here is derived from an EMBL/GenBank/DDBJ whole genome shotgun (WGS) entry which is preliminary data.</text>
</comment>
<feature type="compositionally biased region" description="Basic and acidic residues" evidence="1">
    <location>
        <begin position="56"/>
        <end position="76"/>
    </location>
</feature>
<dbReference type="AlphaFoldDB" id="A0A5J4KRE4"/>
<evidence type="ECO:0000313" key="4">
    <source>
        <dbReference type="EMBL" id="GER94926.1"/>
    </source>
</evidence>
<evidence type="ECO:0000313" key="2">
    <source>
        <dbReference type="EMBL" id="GER92288.1"/>
    </source>
</evidence>